<dbReference type="Pfam" id="PF00886">
    <property type="entry name" value="Ribosomal_S16"/>
    <property type="match status" value="1"/>
</dbReference>
<feature type="region of interest" description="Disordered" evidence="6">
    <location>
        <begin position="107"/>
        <end position="136"/>
    </location>
</feature>
<keyword evidence="8" id="KW-1185">Reference proteome</keyword>
<evidence type="ECO:0000256" key="5">
    <source>
        <dbReference type="SAM" id="Coils"/>
    </source>
</evidence>
<gene>
    <name evidence="7" type="ORF">C2E20_4811</name>
</gene>
<dbReference type="GO" id="GO:0003735">
    <property type="term" value="F:structural constituent of ribosome"/>
    <property type="evidence" value="ECO:0007669"/>
    <property type="project" value="InterPro"/>
</dbReference>
<dbReference type="GO" id="GO:0032543">
    <property type="term" value="P:mitochondrial translation"/>
    <property type="evidence" value="ECO:0007669"/>
    <property type="project" value="TreeGrafter"/>
</dbReference>
<keyword evidence="5" id="KW-0175">Coiled coil</keyword>
<dbReference type="EMBL" id="LHPF02000012">
    <property type="protein sequence ID" value="PSC71997.1"/>
    <property type="molecule type" value="Genomic_DNA"/>
</dbReference>
<dbReference type="OrthoDB" id="407221at2759"/>
<dbReference type="GO" id="GO:0005739">
    <property type="term" value="C:mitochondrion"/>
    <property type="evidence" value="ECO:0007669"/>
    <property type="project" value="GOC"/>
</dbReference>
<evidence type="ECO:0000256" key="6">
    <source>
        <dbReference type="SAM" id="MobiDB-lite"/>
    </source>
</evidence>
<organism evidence="7 8">
    <name type="scientific">Micractinium conductrix</name>
    <dbReference type="NCBI Taxonomy" id="554055"/>
    <lineage>
        <taxon>Eukaryota</taxon>
        <taxon>Viridiplantae</taxon>
        <taxon>Chlorophyta</taxon>
        <taxon>core chlorophytes</taxon>
        <taxon>Trebouxiophyceae</taxon>
        <taxon>Chlorellales</taxon>
        <taxon>Chlorellaceae</taxon>
        <taxon>Chlorella clade</taxon>
        <taxon>Micractinium</taxon>
    </lineage>
</organism>
<accession>A0A2P6VD41</accession>
<feature type="region of interest" description="Disordered" evidence="6">
    <location>
        <begin position="561"/>
        <end position="652"/>
    </location>
</feature>
<proteinExistence type="inferred from homology"/>
<dbReference type="PANTHER" id="PTHR12919:SF20">
    <property type="entry name" value="SMALL RIBOSOMAL SUBUNIT PROTEIN BS16M"/>
    <property type="match status" value="1"/>
</dbReference>
<protein>
    <recommendedName>
        <fullName evidence="4">30S ribosomal protein S16, chloroplastic</fullName>
    </recommendedName>
</protein>
<dbReference type="InterPro" id="IPR023803">
    <property type="entry name" value="Ribosomal_bS16_dom_sf"/>
</dbReference>
<dbReference type="Gene3D" id="3.30.1320.10">
    <property type="match status" value="1"/>
</dbReference>
<name>A0A2P6VD41_9CHLO</name>
<dbReference type="STRING" id="554055.A0A2P6VD41"/>
<dbReference type="PANTHER" id="PTHR12919">
    <property type="entry name" value="30S RIBOSOMAL PROTEIN S16"/>
    <property type="match status" value="1"/>
</dbReference>
<keyword evidence="2" id="KW-0689">Ribosomal protein</keyword>
<feature type="region of interest" description="Disordered" evidence="6">
    <location>
        <begin position="296"/>
        <end position="336"/>
    </location>
</feature>
<comment type="caution">
    <text evidence="7">The sequence shown here is derived from an EMBL/GenBank/DDBJ whole genome shotgun (WGS) entry which is preliminary data.</text>
</comment>
<feature type="coiled-coil region" evidence="5">
    <location>
        <begin position="368"/>
        <end position="430"/>
    </location>
</feature>
<feature type="region of interest" description="Disordered" evidence="6">
    <location>
        <begin position="520"/>
        <end position="543"/>
    </location>
</feature>
<dbReference type="AlphaFoldDB" id="A0A2P6VD41"/>
<dbReference type="HAMAP" id="MF_00385">
    <property type="entry name" value="Ribosomal_bS16"/>
    <property type="match status" value="1"/>
</dbReference>
<dbReference type="GO" id="GO:0015935">
    <property type="term" value="C:small ribosomal subunit"/>
    <property type="evidence" value="ECO:0007669"/>
    <property type="project" value="TreeGrafter"/>
</dbReference>
<reference evidence="7 8" key="1">
    <citation type="journal article" date="2018" name="Plant J.">
        <title>Genome sequences of Chlorella sorokiniana UTEX 1602 and Micractinium conductrix SAG 241.80: implications to maltose excretion by a green alga.</title>
        <authorList>
            <person name="Arriola M.B."/>
            <person name="Velmurugan N."/>
            <person name="Zhang Y."/>
            <person name="Plunkett M.H."/>
            <person name="Hondzo H."/>
            <person name="Barney B.M."/>
        </authorList>
    </citation>
    <scope>NUCLEOTIDE SEQUENCE [LARGE SCALE GENOMIC DNA]</scope>
    <source>
        <strain evidence="7 8">SAG 241.80</strain>
    </source>
</reference>
<evidence type="ECO:0000313" key="8">
    <source>
        <dbReference type="Proteomes" id="UP000239649"/>
    </source>
</evidence>
<evidence type="ECO:0000256" key="2">
    <source>
        <dbReference type="ARBA" id="ARBA00022980"/>
    </source>
</evidence>
<dbReference type="NCBIfam" id="TIGR00002">
    <property type="entry name" value="S16"/>
    <property type="match status" value="1"/>
</dbReference>
<dbReference type="Proteomes" id="UP000239649">
    <property type="component" value="Unassembled WGS sequence"/>
</dbReference>
<dbReference type="SUPFAM" id="SSF54565">
    <property type="entry name" value="Ribosomal protein S16"/>
    <property type="match status" value="1"/>
</dbReference>
<dbReference type="InterPro" id="IPR000307">
    <property type="entry name" value="Ribosomal_bS16"/>
</dbReference>
<evidence type="ECO:0000256" key="3">
    <source>
        <dbReference type="ARBA" id="ARBA00023274"/>
    </source>
</evidence>
<evidence type="ECO:0000256" key="4">
    <source>
        <dbReference type="ARBA" id="ARBA00035371"/>
    </source>
</evidence>
<feature type="compositionally biased region" description="Polar residues" evidence="6">
    <location>
        <begin position="107"/>
        <end position="121"/>
    </location>
</feature>
<evidence type="ECO:0000256" key="1">
    <source>
        <dbReference type="ARBA" id="ARBA00006668"/>
    </source>
</evidence>
<comment type="similarity">
    <text evidence="1">Belongs to the bacterial ribosomal protein bS16 family.</text>
</comment>
<sequence length="652" mass="67949">MPLVENRVSIRFTRVGRKKLPFYRIIAVDSRVRRDGKPLEFLGWYDPLKKEANLNAPAIKKWLEVGAQPSDTVGALLKKAMVMEHSSETAALPALERQGSVHRRWNAQLSSSDAAQPQQLETVEPPRQGQAALPSGATGAVAAAAAAATADAPEEVAELSQSADAVAAQEWVDEPVVVSEVESFDVASFAEHGGELRGTSADGAAVPEPTLDMPPASPMRPMGMEATDNLGGEEPPAELDLAELLRRSESGPVLGEEPAEAVAVAVHDAHPQAAQLELELKQQTLTVLPPVEEESLPLAAPPAHPAAPASHRRRTSHAGGAPASTSRCRKSVPRLSAAADSMTASAAAAPTATLTGAAGLEVQQGDIIAELEAQRARHNEQLRVESRVRAELEGMLTRIESHFKNEQAGRKRAEEQLAAVVAEAEGLRVQLEAERAQQVALLQQAAHERAAVEAQCAAQCAALAAELDAARHELALRSEAMSAELAACRAGAEAAARELLELSGMGDNLRRLAEGLAAGGSPAGAGLNDTAAVPPRQQHHPQALHFHRAAGLVAERSGLAAERSAGGMGRPGDKQLPKGLKKTQAVPGAQLRQPGDAAAAAGGGASPTSTLPALRGAGAPRSLQRERSGGMAWGNGAAGVWGEARGPARWRG</sequence>
<keyword evidence="3" id="KW-0687">Ribonucleoprotein</keyword>
<evidence type="ECO:0000313" key="7">
    <source>
        <dbReference type="EMBL" id="PSC71997.1"/>
    </source>
</evidence>